<keyword evidence="3 6" id="KW-1133">Transmembrane helix</keyword>
<evidence type="ECO:0000256" key="2">
    <source>
        <dbReference type="ARBA" id="ARBA00022692"/>
    </source>
</evidence>
<dbReference type="Proteomes" id="UP000249619">
    <property type="component" value="Unassembled WGS sequence"/>
</dbReference>
<dbReference type="CDD" id="cd12087">
    <property type="entry name" value="TM_EGFR-like"/>
    <property type="match status" value="1"/>
</dbReference>
<evidence type="ECO:0000313" key="8">
    <source>
        <dbReference type="Proteomes" id="UP000249619"/>
    </source>
</evidence>
<reference evidence="8" key="1">
    <citation type="submission" date="2018-05" db="EMBL/GenBank/DDBJ databases">
        <title>Draft genome sequence of Stemphylium lycopersici strain CIDEFI 213.</title>
        <authorList>
            <person name="Medina R."/>
            <person name="Franco M.E.E."/>
            <person name="Lucentini C.G."/>
            <person name="Saparrat M.C.N."/>
            <person name="Balatti P.A."/>
        </authorList>
    </citation>
    <scope>NUCLEOTIDE SEQUENCE [LARGE SCALE GENOMIC DNA]</scope>
    <source>
        <strain evidence="8">CIDEFI 213</strain>
    </source>
</reference>
<feature type="compositionally biased region" description="Low complexity" evidence="5">
    <location>
        <begin position="178"/>
        <end position="200"/>
    </location>
</feature>
<dbReference type="EMBL" id="QGDH01000194">
    <property type="protein sequence ID" value="RAR03004.1"/>
    <property type="molecule type" value="Genomic_DNA"/>
</dbReference>
<organism evidence="7 8">
    <name type="scientific">Stemphylium lycopersici</name>
    <name type="common">Tomato gray leaf spot disease fungus</name>
    <name type="synonym">Thyrospora lycopersici</name>
    <dbReference type="NCBI Taxonomy" id="183478"/>
    <lineage>
        <taxon>Eukaryota</taxon>
        <taxon>Fungi</taxon>
        <taxon>Dikarya</taxon>
        <taxon>Ascomycota</taxon>
        <taxon>Pezizomycotina</taxon>
        <taxon>Dothideomycetes</taxon>
        <taxon>Pleosporomycetidae</taxon>
        <taxon>Pleosporales</taxon>
        <taxon>Pleosporineae</taxon>
        <taxon>Pleosporaceae</taxon>
        <taxon>Stemphylium</taxon>
    </lineage>
</organism>
<evidence type="ECO:0000256" key="3">
    <source>
        <dbReference type="ARBA" id="ARBA00022989"/>
    </source>
</evidence>
<comment type="caution">
    <text evidence="7">The sequence shown here is derived from an EMBL/GenBank/DDBJ whole genome shotgun (WGS) entry which is preliminary data.</text>
</comment>
<evidence type="ECO:0000256" key="1">
    <source>
        <dbReference type="ARBA" id="ARBA00004167"/>
    </source>
</evidence>
<evidence type="ECO:0000256" key="5">
    <source>
        <dbReference type="SAM" id="MobiDB-lite"/>
    </source>
</evidence>
<protein>
    <submittedName>
        <fullName evidence="7">Transmembrane alpha-helix domain-containing protein</fullName>
    </submittedName>
</protein>
<proteinExistence type="predicted"/>
<gene>
    <name evidence="7" type="ORF">DDE83_008377</name>
</gene>
<keyword evidence="2 6" id="KW-0812">Transmembrane</keyword>
<dbReference type="PANTHER" id="PTHR15549">
    <property type="entry name" value="PAIRED IMMUNOGLOBULIN-LIKE TYPE 2 RECEPTOR"/>
    <property type="match status" value="1"/>
</dbReference>
<evidence type="ECO:0000256" key="6">
    <source>
        <dbReference type="SAM" id="Phobius"/>
    </source>
</evidence>
<dbReference type="STRING" id="183478.A0A364MTK5"/>
<keyword evidence="8" id="KW-1185">Reference proteome</keyword>
<accession>A0A364MTK5</accession>
<feature type="region of interest" description="Disordered" evidence="5">
    <location>
        <begin position="287"/>
        <end position="310"/>
    </location>
</feature>
<dbReference type="GO" id="GO:0016020">
    <property type="term" value="C:membrane"/>
    <property type="evidence" value="ECO:0007669"/>
    <property type="project" value="UniProtKB-SubCell"/>
</dbReference>
<dbReference type="PANTHER" id="PTHR15549:SF6">
    <property type="entry name" value="MID2 DOMAIN-CONTAINING PROTEIN"/>
    <property type="match status" value="1"/>
</dbReference>
<dbReference type="OrthoDB" id="4158815at2759"/>
<feature type="transmembrane region" description="Helical" evidence="6">
    <location>
        <begin position="220"/>
        <end position="243"/>
    </location>
</feature>
<comment type="subcellular location">
    <subcellularLocation>
        <location evidence="1">Membrane</location>
        <topology evidence="1">Single-pass membrane protein</topology>
    </subcellularLocation>
</comment>
<name>A0A364MTK5_STELY</name>
<evidence type="ECO:0000256" key="4">
    <source>
        <dbReference type="ARBA" id="ARBA00023136"/>
    </source>
</evidence>
<dbReference type="GO" id="GO:0071944">
    <property type="term" value="C:cell periphery"/>
    <property type="evidence" value="ECO:0007669"/>
    <property type="project" value="UniProtKB-ARBA"/>
</dbReference>
<dbReference type="InterPro" id="IPR051694">
    <property type="entry name" value="Immunoregulatory_rcpt-like"/>
</dbReference>
<feature type="region of interest" description="Disordered" evidence="5">
    <location>
        <begin position="178"/>
        <end position="213"/>
    </location>
</feature>
<evidence type="ECO:0000313" key="7">
    <source>
        <dbReference type="EMBL" id="RAR03004.1"/>
    </source>
</evidence>
<keyword evidence="4 6" id="KW-0472">Membrane</keyword>
<sequence>MAERPSLNSNQWYRLYAGPSGKSLRCQYGRNAQGGAVYFVDQDNDALEQHWQVFQINSTTWTMRCHNGGPDAYLSAFYVPKETAESKTRPRMRRGDLTDATAYWTIRAWSNDQDIWQLSNLANGTGYNLLNNPGASIVMTDNITEPVEAGQQWHFEEIKAIDDESWSSVNLAGTVFPTSTATSGAPTSSATATTTPSSSAEPDANNGSETSSGLSTGAKAGIGAGIGVAALIALVVLGLFLLWKRKQKQQYTRSPEKLPDNMTHVQASPFTKYELNHDDAIKHELPHNDAVSEVPVNERPAELPGHAVER</sequence>
<dbReference type="AlphaFoldDB" id="A0A364MTK5"/>